<dbReference type="PANTHER" id="PTHR22935:SF95">
    <property type="entry name" value="BETA-LACTAMASE-LIKE 1-RELATED"/>
    <property type="match status" value="1"/>
</dbReference>
<protein>
    <submittedName>
        <fullName evidence="5">Beta-lactamase/transpeptidase-like protein</fullName>
    </submittedName>
</protein>
<dbReference type="InterPro" id="IPR012338">
    <property type="entry name" value="Beta-lactam/transpept-like"/>
</dbReference>
<dbReference type="Gene3D" id="3.40.710.10">
    <property type="entry name" value="DD-peptidase/beta-lactamase superfamily"/>
    <property type="match status" value="1"/>
</dbReference>
<feature type="domain" description="Beta-lactamase-like ARB-00930-like C-terminal" evidence="4">
    <location>
        <begin position="451"/>
        <end position="595"/>
    </location>
</feature>
<accession>A0A2J6PI72</accession>
<feature type="chain" id="PRO_5014456072" evidence="2">
    <location>
        <begin position="21"/>
        <end position="597"/>
    </location>
</feature>
<keyword evidence="6" id="KW-1185">Reference proteome</keyword>
<evidence type="ECO:0000259" key="3">
    <source>
        <dbReference type="Pfam" id="PF00144"/>
    </source>
</evidence>
<dbReference type="AlphaFoldDB" id="A0A2J6PI72"/>
<evidence type="ECO:0000256" key="2">
    <source>
        <dbReference type="SAM" id="SignalP"/>
    </source>
</evidence>
<dbReference type="InterPro" id="IPR001466">
    <property type="entry name" value="Beta-lactam-related"/>
</dbReference>
<evidence type="ECO:0000313" key="5">
    <source>
        <dbReference type="EMBL" id="PMD13741.1"/>
    </source>
</evidence>
<feature type="domain" description="Beta-lactamase-related" evidence="3">
    <location>
        <begin position="246"/>
        <end position="423"/>
    </location>
</feature>
<dbReference type="OrthoDB" id="10250282at2759"/>
<name>A0A2J6PI72_9HELO</name>
<sequence length="597" mass="64201">MHPSFHCLCLTLLSLSGVLADFLGPSYPAPVDLSNSKSLVAAAWKNVTSTLQAYIKSDEQSSTSGLVVEIKNVTFSLGVFSLNDPGATDLQFHYTSPEIANAPNGTRKVNENSIYRIASLTKVFTVPVGLLNLKPNDWERPLTDIFPTLVDFAEKNPGEDNPIYLTQWDKVTPSALAAQIAGVTRDVFPFGAGDIILQILPERFYPGLGLPPVNVSEPEVDTPCTIQLLSNGTVCTTLPYLMSAEIQALFEPWTTPGYANNGFVLLGLAITTITGKTMQQLYQNSIFNPLGMTSSNSSTPPESEWHRCVIPGNLVNFAIDAGLLVSTGGLLSTSRDVARLGIGILNSTLLDSDQTRKWLKPVSHAARLQYSVGRPWEIIRYSHPSGHVTDMYTKLGDSGAYSSLMVLIPDYDAGFSILSASTLQTRAEVLSVIAETIADLLLPALQAQAGVEAEHNFVGTYTSTVHGLNSSLTLIHNQTESSPPGLVISSWISNGTDMTTRFSGAFGPAPWRLLPSIADAKNEKAAFLLVSNTDAPSLQSPTGLFSGTFVDFQDWVNVGSLTYGDLGVGSFVFDIGRHGKATAVTLPAFQVKLKRNP</sequence>
<dbReference type="InterPro" id="IPR051478">
    <property type="entry name" value="Beta-lactamase-like_AB/R"/>
</dbReference>
<evidence type="ECO:0000259" key="4">
    <source>
        <dbReference type="Pfam" id="PF26335"/>
    </source>
</evidence>
<dbReference type="EMBL" id="KZ613528">
    <property type="protein sequence ID" value="PMD13741.1"/>
    <property type="molecule type" value="Genomic_DNA"/>
</dbReference>
<dbReference type="STRING" id="1745343.A0A2J6PI72"/>
<organism evidence="5 6">
    <name type="scientific">Hyaloscypha hepaticicola</name>
    <dbReference type="NCBI Taxonomy" id="2082293"/>
    <lineage>
        <taxon>Eukaryota</taxon>
        <taxon>Fungi</taxon>
        <taxon>Dikarya</taxon>
        <taxon>Ascomycota</taxon>
        <taxon>Pezizomycotina</taxon>
        <taxon>Leotiomycetes</taxon>
        <taxon>Helotiales</taxon>
        <taxon>Hyaloscyphaceae</taxon>
        <taxon>Hyaloscypha</taxon>
    </lineage>
</organism>
<keyword evidence="2" id="KW-0732">Signal</keyword>
<dbReference type="Pfam" id="PF00144">
    <property type="entry name" value="Beta-lactamase"/>
    <property type="match status" value="1"/>
</dbReference>
<feature type="signal peptide" evidence="2">
    <location>
        <begin position="1"/>
        <end position="20"/>
    </location>
</feature>
<evidence type="ECO:0000313" key="6">
    <source>
        <dbReference type="Proteomes" id="UP000235672"/>
    </source>
</evidence>
<reference evidence="5 6" key="1">
    <citation type="submission" date="2016-05" db="EMBL/GenBank/DDBJ databases">
        <title>A degradative enzymes factory behind the ericoid mycorrhizal symbiosis.</title>
        <authorList>
            <consortium name="DOE Joint Genome Institute"/>
            <person name="Martino E."/>
            <person name="Morin E."/>
            <person name="Grelet G."/>
            <person name="Kuo A."/>
            <person name="Kohler A."/>
            <person name="Daghino S."/>
            <person name="Barry K."/>
            <person name="Choi C."/>
            <person name="Cichocki N."/>
            <person name="Clum A."/>
            <person name="Copeland A."/>
            <person name="Hainaut M."/>
            <person name="Haridas S."/>
            <person name="Labutti K."/>
            <person name="Lindquist E."/>
            <person name="Lipzen A."/>
            <person name="Khouja H.-R."/>
            <person name="Murat C."/>
            <person name="Ohm R."/>
            <person name="Olson A."/>
            <person name="Spatafora J."/>
            <person name="Veneault-Fourrey C."/>
            <person name="Henrissat B."/>
            <person name="Grigoriev I."/>
            <person name="Martin F."/>
            <person name="Perotto S."/>
        </authorList>
    </citation>
    <scope>NUCLEOTIDE SEQUENCE [LARGE SCALE GENOMIC DNA]</scope>
    <source>
        <strain evidence="5 6">UAMH 7357</strain>
    </source>
</reference>
<gene>
    <name evidence="5" type="ORF">NA56DRAFT_755513</name>
</gene>
<dbReference type="Pfam" id="PF26335">
    <property type="entry name" value="ARB_00930_C"/>
    <property type="match status" value="1"/>
</dbReference>
<comment type="similarity">
    <text evidence="1">Belongs to the beta-lactamase family.</text>
</comment>
<proteinExistence type="inferred from homology"/>
<dbReference type="PANTHER" id="PTHR22935">
    <property type="entry name" value="PENICILLIN-BINDING PROTEIN"/>
    <property type="match status" value="1"/>
</dbReference>
<evidence type="ECO:0000256" key="1">
    <source>
        <dbReference type="ARBA" id="ARBA00038473"/>
    </source>
</evidence>
<dbReference type="InterPro" id="IPR058664">
    <property type="entry name" value="ARB_00930-like_C"/>
</dbReference>
<dbReference type="SUPFAM" id="SSF56601">
    <property type="entry name" value="beta-lactamase/transpeptidase-like"/>
    <property type="match status" value="1"/>
</dbReference>
<dbReference type="Proteomes" id="UP000235672">
    <property type="component" value="Unassembled WGS sequence"/>
</dbReference>